<gene>
    <name evidence="2" type="ORF">bsdE14_35900</name>
</gene>
<name>A0ABQ5NAE0_9CLOT</name>
<dbReference type="EMBL" id="BRXR01000001">
    <property type="protein sequence ID" value="GLC32180.1"/>
    <property type="molecule type" value="Genomic_DNA"/>
</dbReference>
<dbReference type="Proteomes" id="UP001208567">
    <property type="component" value="Unassembled WGS sequence"/>
</dbReference>
<organism evidence="2 3">
    <name type="scientific">Clostridium omnivorum</name>
    <dbReference type="NCBI Taxonomy" id="1604902"/>
    <lineage>
        <taxon>Bacteria</taxon>
        <taxon>Bacillati</taxon>
        <taxon>Bacillota</taxon>
        <taxon>Clostridia</taxon>
        <taxon>Eubacteriales</taxon>
        <taxon>Clostridiaceae</taxon>
        <taxon>Clostridium</taxon>
    </lineage>
</organism>
<accession>A0ABQ5NAE0</accession>
<feature type="coiled-coil region" evidence="1">
    <location>
        <begin position="168"/>
        <end position="212"/>
    </location>
</feature>
<reference evidence="2 3" key="1">
    <citation type="journal article" date="2024" name="Int. J. Syst. Evol. Microbiol.">
        <title>Clostridium omnivorum sp. nov., isolated from anoxic soil under the treatment of reductive soil disinfestation.</title>
        <authorList>
            <person name="Ueki A."/>
            <person name="Tonouchi A."/>
            <person name="Kaku N."/>
            <person name="Honma S."/>
            <person name="Ueki K."/>
        </authorList>
    </citation>
    <scope>NUCLEOTIDE SEQUENCE [LARGE SCALE GENOMIC DNA]</scope>
    <source>
        <strain evidence="2 3">E14</strain>
    </source>
</reference>
<keyword evidence="1" id="KW-0175">Coiled coil</keyword>
<keyword evidence="3" id="KW-1185">Reference proteome</keyword>
<evidence type="ECO:0000313" key="3">
    <source>
        <dbReference type="Proteomes" id="UP001208567"/>
    </source>
</evidence>
<evidence type="ECO:0000256" key="1">
    <source>
        <dbReference type="SAM" id="Coils"/>
    </source>
</evidence>
<evidence type="ECO:0000313" key="2">
    <source>
        <dbReference type="EMBL" id="GLC32180.1"/>
    </source>
</evidence>
<protein>
    <submittedName>
        <fullName evidence="2">Uncharacterized protein</fullName>
    </submittedName>
</protein>
<proteinExistence type="predicted"/>
<dbReference type="RefSeq" id="WP_264851489.1">
    <property type="nucleotide sequence ID" value="NZ_BRXR01000001.1"/>
</dbReference>
<comment type="caution">
    <text evidence="2">The sequence shown here is derived from an EMBL/GenBank/DDBJ whole genome shotgun (WGS) entry which is preliminary data.</text>
</comment>
<sequence length="231" mass="27712">MYYQLLYLNDENEVTINEFETRTYDFSTEFAIVLFDNSKKPFAFIELEYSIIDKALGHTITLNEVISTLKDFGFDKLTSNKSAKKLREEVEKRTDICYVNNRTKEVRDYYNPIKDSTVPRSVYNLKIIDLKTKEELLFIENCLFNMENPPYRIIANGIKDYTIDYCETKEYEEECKLEQEKIQRQKQEEIKLKEQERIRAEATQLVREEETKRIEELIEMKIKELQKQESV</sequence>